<proteinExistence type="predicted"/>
<dbReference type="Pfam" id="PF06458">
    <property type="entry name" value="MucBP"/>
    <property type="match status" value="1"/>
</dbReference>
<reference evidence="3 4" key="1">
    <citation type="submission" date="2016-10" db="EMBL/GenBank/DDBJ databases">
        <authorList>
            <person name="de Groot N.N."/>
        </authorList>
    </citation>
    <scope>NUCLEOTIDE SEQUENCE [LARGE SCALE GENOMIC DNA]</scope>
    <source>
        <strain evidence="3 4">DSM 13760</strain>
    </source>
</reference>
<dbReference type="AlphaFoldDB" id="A0A1H9UL39"/>
<accession>A0A1H9UL39</accession>
<dbReference type="Proteomes" id="UP000198948">
    <property type="component" value="Unassembled WGS sequence"/>
</dbReference>
<gene>
    <name evidence="3" type="ORF">SAMN04488559_1381</name>
</gene>
<dbReference type="OrthoDB" id="2187056at2"/>
<sequence length="634" mass="70015">MKRTKSFMQHFILGLLIILSSLLLPNQRTNAEITSGGQEISLPSANNNYGNINYGLMNNELSSILLTQQKPLDYLNNLVTINQGNVVVYQSFQEMMSNTNGSSSVASGTVNDVTYYLKNGGINLQTGALFNVKIRFYTSDSSPLSMNYYPNDSITSIRYPSNINKAPIVWIEQTALDAFGNPVPNLNWITTTQLFISNEVGVFKSSEAPILFNLERTVLGLNIISEPASGSTMTSDGYLIMGGTGNVGGYVPNIYHGNVGWSGGAFYANTTTATLGIGASNYVQEVLPNWPTGHTGFVVPGTSYTVPYANASKTLLEMTNSTDSYAIAGAHTVGIMFPAIEPKKIISYVAIDPITGEKTKLTPLSPVDTLPSIPKANTKFVAPTTGPAIAGYTYKNLKIQDEISPTGKSTFAHGYTYIEYQYAKNSSVKINYQDELGNTIADTETLKGNVGDTYDTTSFRKEIGDYELVDPLPAETGVYQDQPTVITYHYWKNKLTLHIKQVALNHSSELVLPTKGYVTIKNVNKLKPEEVSSVSEEVNISFPSQLNDIENTGKYKINRSKTHDFYQVDLLLPQYYQNMGFVLTDTKVVHDEQNKQPGMPIFNGQTKTEYWLTLYIQPNTTSFNPYSWDYQIVN</sequence>
<evidence type="ECO:0000256" key="1">
    <source>
        <dbReference type="ARBA" id="ARBA00022737"/>
    </source>
</evidence>
<feature type="domain" description="MucBP" evidence="2">
    <location>
        <begin position="428"/>
        <end position="490"/>
    </location>
</feature>
<keyword evidence="1" id="KW-0677">Repeat</keyword>
<evidence type="ECO:0000259" key="2">
    <source>
        <dbReference type="Pfam" id="PF06458"/>
    </source>
</evidence>
<dbReference type="RefSeq" id="WP_092654326.1">
    <property type="nucleotide sequence ID" value="NZ_FOHA01000038.1"/>
</dbReference>
<protein>
    <submittedName>
        <fullName evidence="3">MucBP domain-containing protein</fullName>
    </submittedName>
</protein>
<dbReference type="InterPro" id="IPR009459">
    <property type="entry name" value="MucBP_dom"/>
</dbReference>
<evidence type="ECO:0000313" key="4">
    <source>
        <dbReference type="Proteomes" id="UP000198948"/>
    </source>
</evidence>
<dbReference type="Gene3D" id="3.10.20.320">
    <property type="entry name" value="Putative peptidoglycan bound protein (lpxtg motif)"/>
    <property type="match status" value="1"/>
</dbReference>
<keyword evidence="4" id="KW-1185">Reference proteome</keyword>
<organism evidence="3 4">
    <name type="scientific">Isobaculum melis</name>
    <dbReference type="NCBI Taxonomy" id="142588"/>
    <lineage>
        <taxon>Bacteria</taxon>
        <taxon>Bacillati</taxon>
        <taxon>Bacillota</taxon>
        <taxon>Bacilli</taxon>
        <taxon>Lactobacillales</taxon>
        <taxon>Carnobacteriaceae</taxon>
        <taxon>Isobaculum</taxon>
    </lineage>
</organism>
<dbReference type="EMBL" id="FOHA01000038">
    <property type="protein sequence ID" value="SES10059.1"/>
    <property type="molecule type" value="Genomic_DNA"/>
</dbReference>
<name>A0A1H9UL39_9LACT</name>
<evidence type="ECO:0000313" key="3">
    <source>
        <dbReference type="EMBL" id="SES10059.1"/>
    </source>
</evidence>